<feature type="compositionally biased region" description="Gly residues" evidence="1">
    <location>
        <begin position="127"/>
        <end position="136"/>
    </location>
</feature>
<dbReference type="Proteomes" id="UP000271291">
    <property type="component" value="Chromosome"/>
</dbReference>
<accession>A0A3S9ZLM7</accession>
<dbReference type="KEGG" id="sgd:ELQ87_33095"/>
<name>A0A3S9ZLM7_STRGD</name>
<feature type="region of interest" description="Disordered" evidence="1">
    <location>
        <begin position="1"/>
        <end position="32"/>
    </location>
</feature>
<dbReference type="Gene3D" id="1.10.1780.10">
    <property type="entry name" value="Clp, N-terminal domain"/>
    <property type="match status" value="2"/>
</dbReference>
<sequence length="242" mass="25083">MRGPDGVGFVQAPLPRQPLGDRIARPPENDDAGLSAELAAVVSGARRRAVRDGDRQIDSAHLLHSLLEHDPEARAVLDDGPEIARLLGYLVQRSIGYGLRWQGSVERSLSHSRARLPASAGSLDTSGGTGGAGRADGAGAVSAPVPVSASLSASVPVAVAAAGDSDGLSPLAALAMDHARSLVRDGGPARGLHLFAALVADPGARSVEVLERAGLDRYDVLARVEKLLAREGAAAWWERRVD</sequence>
<proteinExistence type="predicted"/>
<evidence type="ECO:0000313" key="5">
    <source>
        <dbReference type="Proteomes" id="UP000501753"/>
    </source>
</evidence>
<dbReference type="Proteomes" id="UP000501753">
    <property type="component" value="Chromosome"/>
</dbReference>
<dbReference type="InterPro" id="IPR036628">
    <property type="entry name" value="Clp_N_dom_sf"/>
</dbReference>
<dbReference type="AlphaFoldDB" id="A0A3S9ZLM7"/>
<gene>
    <name evidence="3" type="ORF">DDJ31_06165</name>
    <name evidence="2" type="ORF">ELQ87_33095</name>
</gene>
<dbReference type="EMBL" id="CP034687">
    <property type="protein sequence ID" value="AZS88542.1"/>
    <property type="molecule type" value="Genomic_DNA"/>
</dbReference>
<evidence type="ECO:0000313" key="3">
    <source>
        <dbReference type="EMBL" id="QCN84618.1"/>
    </source>
</evidence>
<dbReference type="OrthoDB" id="4328726at2"/>
<evidence type="ECO:0000313" key="2">
    <source>
        <dbReference type="EMBL" id="AZS88542.1"/>
    </source>
</evidence>
<reference evidence="2 4" key="2">
    <citation type="submission" date="2018-12" db="EMBL/GenBank/DDBJ databases">
        <title>Streptomyces griseoviridis F1-27 complete genome.</title>
        <authorList>
            <person name="Mariita R.M."/>
            <person name="Sello J.K."/>
        </authorList>
    </citation>
    <scope>NUCLEOTIDE SEQUENCE [LARGE SCALE GENOMIC DNA]</scope>
    <source>
        <strain evidence="2 4">F1-27</strain>
    </source>
</reference>
<organism evidence="2 4">
    <name type="scientific">Streptomyces griseoviridis</name>
    <dbReference type="NCBI Taxonomy" id="45398"/>
    <lineage>
        <taxon>Bacteria</taxon>
        <taxon>Bacillati</taxon>
        <taxon>Actinomycetota</taxon>
        <taxon>Actinomycetes</taxon>
        <taxon>Kitasatosporales</taxon>
        <taxon>Streptomycetaceae</taxon>
        <taxon>Streptomyces</taxon>
    </lineage>
</organism>
<evidence type="ECO:0000256" key="1">
    <source>
        <dbReference type="SAM" id="MobiDB-lite"/>
    </source>
</evidence>
<dbReference type="EMBL" id="CP029078">
    <property type="protein sequence ID" value="QCN84618.1"/>
    <property type="molecule type" value="Genomic_DNA"/>
</dbReference>
<protein>
    <submittedName>
        <fullName evidence="2">Peptidase</fullName>
    </submittedName>
</protein>
<keyword evidence="5" id="KW-1185">Reference proteome</keyword>
<evidence type="ECO:0000313" key="4">
    <source>
        <dbReference type="Proteomes" id="UP000271291"/>
    </source>
</evidence>
<reference evidence="3 5" key="1">
    <citation type="submission" date="2018-04" db="EMBL/GenBank/DDBJ databases">
        <title>Complete genome sequences of Streptomyces griseoviridis K61 and characterization of antagonistic properties of biological control agents.</title>
        <authorList>
            <person name="Mariita R.M."/>
            <person name="Sello J.K."/>
        </authorList>
    </citation>
    <scope>NUCLEOTIDE SEQUENCE [LARGE SCALE GENOMIC DNA]</scope>
    <source>
        <strain evidence="3 5">K61</strain>
    </source>
</reference>
<feature type="region of interest" description="Disordered" evidence="1">
    <location>
        <begin position="116"/>
        <end position="139"/>
    </location>
</feature>